<dbReference type="KEGG" id="pmet:G4Y79_15210"/>
<evidence type="ECO:0000313" key="1">
    <source>
        <dbReference type="EMBL" id="QPC81051.1"/>
    </source>
</evidence>
<gene>
    <name evidence="1" type="ORF">G4Y79_15210</name>
</gene>
<reference evidence="1 2" key="1">
    <citation type="submission" date="2020-02" db="EMBL/GenBank/DDBJ databases">
        <authorList>
            <person name="Zheng R.K."/>
            <person name="Sun C.M."/>
        </authorList>
    </citation>
    <scope>NUCLEOTIDE SEQUENCE [LARGE SCALE GENOMIC DNA]</scope>
    <source>
        <strain evidence="2">rifampicinis</strain>
    </source>
</reference>
<keyword evidence="2" id="KW-1185">Reference proteome</keyword>
<evidence type="ECO:0008006" key="3">
    <source>
        <dbReference type="Google" id="ProtNLM"/>
    </source>
</evidence>
<dbReference type="RefSeq" id="WP_195169124.1">
    <property type="nucleotide sequence ID" value="NZ_CP062983.1"/>
</dbReference>
<evidence type="ECO:0000313" key="2">
    <source>
        <dbReference type="Proteomes" id="UP000594468"/>
    </source>
</evidence>
<sequence>MSEGQRVKLSDEESHVLINMYHCNTAEKVVYSDWCDQNRRQMIRLTGLGYVEHLPWQGGQHFNEYQLTPIGLLEAQECIRERIKQLQNQIKVFEEMIAD</sequence>
<dbReference type="EMBL" id="CP062983">
    <property type="protein sequence ID" value="QPC81051.1"/>
    <property type="molecule type" value="Genomic_DNA"/>
</dbReference>
<protein>
    <recommendedName>
        <fullName evidence="3">Transcriptional regulator</fullName>
    </recommendedName>
</protein>
<organism evidence="1 2">
    <name type="scientific">Phototrophicus methaneseepsis</name>
    <dbReference type="NCBI Taxonomy" id="2710758"/>
    <lineage>
        <taxon>Bacteria</taxon>
        <taxon>Bacillati</taxon>
        <taxon>Chloroflexota</taxon>
        <taxon>Candidatus Thermofontia</taxon>
        <taxon>Phototrophicales</taxon>
        <taxon>Phototrophicaceae</taxon>
        <taxon>Phototrophicus</taxon>
    </lineage>
</organism>
<dbReference type="Proteomes" id="UP000594468">
    <property type="component" value="Chromosome"/>
</dbReference>
<dbReference type="AlphaFoldDB" id="A0A7S8E633"/>
<accession>A0A7S8E633</accession>
<proteinExistence type="predicted"/>
<name>A0A7S8E633_9CHLR</name>